<reference evidence="3" key="1">
    <citation type="submission" date="2021-06" db="EMBL/GenBank/DDBJ databases">
        <title>Updating the genus Pseudomonas: Description of 43 new species and partition of the Pseudomonas putida group.</title>
        <authorList>
            <person name="Girard L."/>
            <person name="Lood C."/>
            <person name="Vandamme P."/>
            <person name="Rokni-Zadeh H."/>
            <person name="Van Noort V."/>
            <person name="Hofte M."/>
            <person name="Lavigne R."/>
            <person name="De Mot R."/>
        </authorList>
    </citation>
    <scope>NUCLEOTIDE SEQUENCE</scope>
    <source>
        <strain evidence="3">SWRI74</strain>
    </source>
</reference>
<comment type="caution">
    <text evidence="3">The sequence shown here is derived from an EMBL/GenBank/DDBJ whole genome shotgun (WGS) entry which is preliminary data.</text>
</comment>
<organism evidence="3 4">
    <name type="scientific">Pseudomonas azerbaijanoccidentalis</name>
    <dbReference type="NCBI Taxonomy" id="2842347"/>
    <lineage>
        <taxon>Bacteria</taxon>
        <taxon>Pseudomonadati</taxon>
        <taxon>Pseudomonadota</taxon>
        <taxon>Gammaproteobacteria</taxon>
        <taxon>Pseudomonadales</taxon>
        <taxon>Pseudomonadaceae</taxon>
        <taxon>Pseudomonas</taxon>
    </lineage>
</organism>
<dbReference type="Proteomes" id="UP001049200">
    <property type="component" value="Unassembled WGS sequence"/>
</dbReference>
<dbReference type="Pfam" id="PF13669">
    <property type="entry name" value="Glyoxalase_4"/>
    <property type="match status" value="1"/>
</dbReference>
<feature type="domain" description="VOC" evidence="2">
    <location>
        <begin position="6"/>
        <end position="151"/>
    </location>
</feature>
<accession>A0ABS6QWD9</accession>
<name>A0ABS6QWD9_9PSED</name>
<dbReference type="PROSITE" id="PS51819">
    <property type="entry name" value="VOC"/>
    <property type="match status" value="1"/>
</dbReference>
<keyword evidence="1" id="KW-0479">Metal-binding</keyword>
<gene>
    <name evidence="3" type="ORF">KVG88_24525</name>
</gene>
<dbReference type="PANTHER" id="PTHR43048:SF6">
    <property type="entry name" value="BLR8189 PROTEIN"/>
    <property type="match status" value="1"/>
</dbReference>
<dbReference type="InterPro" id="IPR051785">
    <property type="entry name" value="MMCE/EMCE_epimerase"/>
</dbReference>
<evidence type="ECO:0000313" key="3">
    <source>
        <dbReference type="EMBL" id="MBV4523234.1"/>
    </source>
</evidence>
<evidence type="ECO:0000256" key="1">
    <source>
        <dbReference type="ARBA" id="ARBA00022723"/>
    </source>
</evidence>
<proteinExistence type="predicted"/>
<dbReference type="EMBL" id="JAHSTU010000009">
    <property type="protein sequence ID" value="MBV4523234.1"/>
    <property type="molecule type" value="Genomic_DNA"/>
</dbReference>
<evidence type="ECO:0000313" key="4">
    <source>
        <dbReference type="Proteomes" id="UP001049200"/>
    </source>
</evidence>
<keyword evidence="4" id="KW-1185">Reference proteome</keyword>
<sequence length="171" mass="18687">MMKLYGMEHVGFTVPDLEQAVQFFEDVLGAVTAMETGPVVVDNAFMARRLGVPEQCRIDNIKVLRCGNGPNLELFEYSGEAQGGPLKRNSEVGGFHLGFQVDDAVAAADRLREKGVDVLEGPTFIDAGPMRGLTWIYLRTPWGQFLELVSRSGSLGYEQDGGPTLWVPLPA</sequence>
<dbReference type="PANTHER" id="PTHR43048">
    <property type="entry name" value="METHYLMALONYL-COA EPIMERASE"/>
    <property type="match status" value="1"/>
</dbReference>
<dbReference type="InterPro" id="IPR037523">
    <property type="entry name" value="VOC_core"/>
</dbReference>
<evidence type="ECO:0000259" key="2">
    <source>
        <dbReference type="PROSITE" id="PS51819"/>
    </source>
</evidence>
<protein>
    <submittedName>
        <fullName evidence="3">VOC family protein</fullName>
    </submittedName>
</protein>